<dbReference type="AlphaFoldDB" id="A0A1H4DY17"/>
<reference evidence="3" key="1">
    <citation type="submission" date="2016-10" db="EMBL/GenBank/DDBJ databases">
        <authorList>
            <person name="Varghese N."/>
            <person name="Submissions S."/>
        </authorList>
    </citation>
    <scope>NUCLEOTIDE SEQUENCE [LARGE SCALE GENOMIC DNA]</scope>
    <source>
        <strain evidence="3">DSM 23920</strain>
    </source>
</reference>
<dbReference type="STRING" id="408074.SAMN05660909_03385"/>
<dbReference type="Proteomes" id="UP000199656">
    <property type="component" value="Unassembled WGS sequence"/>
</dbReference>
<protein>
    <recommendedName>
        <fullName evidence="4">Lipocalin-like domain-containing protein</fullName>
    </recommendedName>
</protein>
<accession>A0A1H4DY17</accession>
<name>A0A1H4DY17_9BACT</name>
<dbReference type="EMBL" id="FNRL01000015">
    <property type="protein sequence ID" value="SEA77506.1"/>
    <property type="molecule type" value="Genomic_DNA"/>
</dbReference>
<keyword evidence="1" id="KW-0732">Signal</keyword>
<evidence type="ECO:0008006" key="4">
    <source>
        <dbReference type="Google" id="ProtNLM"/>
    </source>
</evidence>
<keyword evidence="3" id="KW-1185">Reference proteome</keyword>
<evidence type="ECO:0000313" key="3">
    <source>
        <dbReference type="Proteomes" id="UP000199656"/>
    </source>
</evidence>
<evidence type="ECO:0000256" key="1">
    <source>
        <dbReference type="SAM" id="SignalP"/>
    </source>
</evidence>
<feature type="chain" id="PRO_5011696754" description="Lipocalin-like domain-containing protein" evidence="1">
    <location>
        <begin position="21"/>
        <end position="170"/>
    </location>
</feature>
<sequence>MRFFTLAYLSIMLFAGSVFSSSCKKDSNAAPAKSAKYQMVTGAWKQQDIVLAVAVKLNKQNIPAGTSILVLAPLLGPAGALFTCTVNNTYTFNEDGTFAINGCTDLILPVAGNKGTWEMDVHDGAIKLVSEKGENDPHWIDNISNTNLDLALTVNIPGVATVPLTLKLKK</sequence>
<dbReference type="PROSITE" id="PS51257">
    <property type="entry name" value="PROKAR_LIPOPROTEIN"/>
    <property type="match status" value="1"/>
</dbReference>
<dbReference type="OrthoDB" id="659889at2"/>
<proteinExistence type="predicted"/>
<feature type="signal peptide" evidence="1">
    <location>
        <begin position="1"/>
        <end position="20"/>
    </location>
</feature>
<evidence type="ECO:0000313" key="2">
    <source>
        <dbReference type="EMBL" id="SEA77506.1"/>
    </source>
</evidence>
<organism evidence="2 3">
    <name type="scientific">Chitinophaga terrae</name>
    <name type="common">ex Kim and Jung 2007</name>
    <dbReference type="NCBI Taxonomy" id="408074"/>
    <lineage>
        <taxon>Bacteria</taxon>
        <taxon>Pseudomonadati</taxon>
        <taxon>Bacteroidota</taxon>
        <taxon>Chitinophagia</taxon>
        <taxon>Chitinophagales</taxon>
        <taxon>Chitinophagaceae</taxon>
        <taxon>Chitinophaga</taxon>
    </lineage>
</organism>
<gene>
    <name evidence="2" type="ORF">SAMN05660909_03385</name>
</gene>
<dbReference type="RefSeq" id="WP_139170226.1">
    <property type="nucleotide sequence ID" value="NZ_BKAT01000026.1"/>
</dbReference>